<keyword evidence="6" id="KW-0811">Translocation</keyword>
<evidence type="ECO:0000313" key="10">
    <source>
        <dbReference type="Proteomes" id="UP000565262"/>
    </source>
</evidence>
<dbReference type="Pfam" id="PF21760">
    <property type="entry name" value="SecD_1st"/>
    <property type="match status" value="1"/>
</dbReference>
<dbReference type="PANTHER" id="PTHR30081">
    <property type="entry name" value="PROTEIN-EXPORT MEMBRANE PROTEIN SEC"/>
    <property type="match status" value="1"/>
</dbReference>
<keyword evidence="7" id="KW-0472">Membrane</keyword>
<dbReference type="Gene3D" id="3.30.70.3220">
    <property type="match status" value="1"/>
</dbReference>
<evidence type="ECO:0000256" key="7">
    <source>
        <dbReference type="ARBA" id="ARBA00023136"/>
    </source>
</evidence>
<keyword evidence="5" id="KW-1133">Transmembrane helix</keyword>
<dbReference type="PANTHER" id="PTHR30081:SF8">
    <property type="entry name" value="PROTEIN TRANSLOCASE SUBUNIT SECF"/>
    <property type="match status" value="1"/>
</dbReference>
<feature type="non-terminal residue" evidence="9">
    <location>
        <position position="134"/>
    </location>
</feature>
<evidence type="ECO:0000256" key="5">
    <source>
        <dbReference type="ARBA" id="ARBA00022989"/>
    </source>
</evidence>
<accession>A0A839IY32</accession>
<comment type="caution">
    <text evidence="9">The sequence shown here is derived from an EMBL/GenBank/DDBJ whole genome shotgun (WGS) entry which is preliminary data.</text>
</comment>
<dbReference type="AlphaFoldDB" id="A0A839IY32"/>
<name>A0A839IY32_9GAMM</name>
<dbReference type="Proteomes" id="UP000565262">
    <property type="component" value="Unassembled WGS sequence"/>
</dbReference>
<evidence type="ECO:0000256" key="1">
    <source>
        <dbReference type="ARBA" id="ARBA00022448"/>
    </source>
</evidence>
<evidence type="ECO:0000256" key="6">
    <source>
        <dbReference type="ARBA" id="ARBA00023010"/>
    </source>
</evidence>
<feature type="domain" description="Protein translocase subunit SecDF P1" evidence="8">
    <location>
        <begin position="68"/>
        <end position="123"/>
    </location>
</feature>
<dbReference type="EMBL" id="JACJFM010000176">
    <property type="protein sequence ID" value="MBB1489762.1"/>
    <property type="molecule type" value="Genomic_DNA"/>
</dbReference>
<evidence type="ECO:0000256" key="2">
    <source>
        <dbReference type="ARBA" id="ARBA00022475"/>
    </source>
</evidence>
<evidence type="ECO:0000256" key="3">
    <source>
        <dbReference type="ARBA" id="ARBA00022692"/>
    </source>
</evidence>
<evidence type="ECO:0000256" key="4">
    <source>
        <dbReference type="ARBA" id="ARBA00022927"/>
    </source>
</evidence>
<sequence>ASELQKNSQNTYLEDFFIAFDAIKGDKKLASPDIFYTKALDGEIDGGMSDEEVQGIIETKIDESIVSAFEVLRKRIDQFGVTQPNIQRLGNSGRILVELPGVKDIERATGLLQSTAQLEFWDVYKGQEFQQFLF</sequence>
<keyword evidence="10" id="KW-1185">Reference proteome</keyword>
<evidence type="ECO:0000313" key="9">
    <source>
        <dbReference type="EMBL" id="MBB1489762.1"/>
    </source>
</evidence>
<keyword evidence="3" id="KW-0812">Transmembrane</keyword>
<gene>
    <name evidence="9" type="ORF">H4O21_24445</name>
</gene>
<proteinExistence type="predicted"/>
<dbReference type="GO" id="GO:0015031">
    <property type="term" value="P:protein transport"/>
    <property type="evidence" value="ECO:0007669"/>
    <property type="project" value="UniProtKB-KW"/>
</dbReference>
<evidence type="ECO:0000259" key="8">
    <source>
        <dbReference type="Pfam" id="PF21760"/>
    </source>
</evidence>
<keyword evidence="1" id="KW-0813">Transport</keyword>
<dbReference type="GO" id="GO:0005886">
    <property type="term" value="C:plasma membrane"/>
    <property type="evidence" value="ECO:0007669"/>
    <property type="project" value="TreeGrafter"/>
</dbReference>
<reference evidence="9 10" key="1">
    <citation type="submission" date="2020-08" db="EMBL/GenBank/DDBJ databases">
        <title>Oceanospirillum sp. nov. isolated from marine sediment.</title>
        <authorList>
            <person name="Ji X."/>
        </authorList>
    </citation>
    <scope>NUCLEOTIDE SEQUENCE [LARGE SCALE GENOMIC DNA]</scope>
    <source>
        <strain evidence="9 10">D5</strain>
    </source>
</reference>
<dbReference type="InterPro" id="IPR022813">
    <property type="entry name" value="SecD/SecF_arch_bac"/>
</dbReference>
<feature type="non-terminal residue" evidence="9">
    <location>
        <position position="1"/>
    </location>
</feature>
<dbReference type="InterPro" id="IPR048631">
    <property type="entry name" value="SecD_1st"/>
</dbReference>
<keyword evidence="4" id="KW-0653">Protein transport</keyword>
<organism evidence="9 10">
    <name type="scientific">Oceanospirillum sediminis</name>
    <dbReference type="NCBI Taxonomy" id="2760088"/>
    <lineage>
        <taxon>Bacteria</taxon>
        <taxon>Pseudomonadati</taxon>
        <taxon>Pseudomonadota</taxon>
        <taxon>Gammaproteobacteria</taxon>
        <taxon>Oceanospirillales</taxon>
        <taxon>Oceanospirillaceae</taxon>
        <taxon>Oceanospirillum</taxon>
    </lineage>
</organism>
<keyword evidence="2" id="KW-1003">Cell membrane</keyword>
<protein>
    <submittedName>
        <fullName evidence="9">Protein translocase subunit SecDF</fullName>
    </submittedName>
</protein>